<evidence type="ECO:0000313" key="4">
    <source>
        <dbReference type="Proteomes" id="UP001589647"/>
    </source>
</evidence>
<feature type="domain" description="Helicase XPB/Ssl2 N-terminal" evidence="2">
    <location>
        <begin position="537"/>
        <end position="651"/>
    </location>
</feature>
<keyword evidence="4" id="KW-1185">Reference proteome</keyword>
<keyword evidence="3" id="KW-0547">Nucleotide-binding</keyword>
<proteinExistence type="predicted"/>
<reference evidence="3 4" key="1">
    <citation type="submission" date="2024-09" db="EMBL/GenBank/DDBJ databases">
        <authorList>
            <person name="Sun Q."/>
            <person name="Mori K."/>
        </authorList>
    </citation>
    <scope>NUCLEOTIDE SEQUENCE [LARGE SCALE GENOMIC DNA]</scope>
    <source>
        <strain evidence="3 4">CCM 3426</strain>
    </source>
</reference>
<dbReference type="EMBL" id="JBHMEI010000003">
    <property type="protein sequence ID" value="MFB9200897.1"/>
    <property type="molecule type" value="Genomic_DNA"/>
</dbReference>
<keyword evidence="3" id="KW-0378">Hydrolase</keyword>
<protein>
    <submittedName>
        <fullName evidence="3">Helicase-associated domain-containing protein</fullName>
    </submittedName>
</protein>
<dbReference type="RefSeq" id="WP_189646762.1">
    <property type="nucleotide sequence ID" value="NZ_BMRC01000003.1"/>
</dbReference>
<feature type="region of interest" description="Disordered" evidence="1">
    <location>
        <begin position="491"/>
        <end position="516"/>
    </location>
</feature>
<dbReference type="Pfam" id="PF13625">
    <property type="entry name" value="Helicase_C_3"/>
    <property type="match status" value="1"/>
</dbReference>
<sequence length="804" mass="84883">MDETLLEWLTGLDQDRLAGLLDLRPDVLRPVPPRRLVEVAERLDAPESVHLALTRTPLPCLVLAETILVSARSGRPLSSLVGPGIDRSALIDRLERAALVRRGEGGELRLAAGLPAVLPTPLGLGPDLAGVLAQVTVSELTDVFRRLGGTGTPRKAVLVESIAAALGDPDKLARLVARAPGGTRELLDDFVWRGPARVLDEFPPRGHHQPRRPATPARWARDHGLVWSADWERTYVMPMEVALALRGADHLVDLPVERPPVRTAPVAAGHVAHEASVAALRLLDRAAALLQAAAAEPLPELKGGGVGVKEVRRLADRLSCAEDEVRLLLDLTHAAGLLAANAVTQVRTRRTTETRRTGVSPTRGYDGWLELSPAGRYAALVEAWWRLPISPTRRYGGKPRNPLAPAGSGTPSSVIREVVYGLLPAGAAVVDAEEVAAAASWHLPLVQRASCREVVLAVLAESRLLGLVGADALSPPGLALQAALPASVIHEGLGEPRPGGKGDAGPGDRREAGAGGGVAEAAEGLLAVARQQALFGTDLTAVVTGPPAAALAEVLDRAADRESGGTWRFGPSSVRRALDAGHTAADLVTALAEVAAGPLPQPLTYLIQDVDRRHGEIGVLPVGCCVVGDDPVLLAELAAHRRLAKLRPRLLAPTVLACALDPAQTLALLREAGYAPVEHAADGSLAVAAAPPRRAPARPAARREPVVLGAARAAAWLARTAGEPAPVFHGLREVFTRYATGLPPKPRERVAMELQYHGTARIVYDGEEITVSAPEVRGADLDVWCHESAEFRRLDLAKITKVLT</sequence>
<keyword evidence="3" id="KW-0067">ATP-binding</keyword>
<feature type="compositionally biased region" description="Basic and acidic residues" evidence="1">
    <location>
        <begin position="492"/>
        <end position="512"/>
    </location>
</feature>
<dbReference type="Proteomes" id="UP001589647">
    <property type="component" value="Unassembled WGS sequence"/>
</dbReference>
<evidence type="ECO:0000256" key="1">
    <source>
        <dbReference type="SAM" id="MobiDB-lite"/>
    </source>
</evidence>
<gene>
    <name evidence="3" type="ORF">ACFFV7_06815</name>
</gene>
<dbReference type="InterPro" id="IPR032830">
    <property type="entry name" value="XPB/Ssl2_N"/>
</dbReference>
<dbReference type="GO" id="GO:0004386">
    <property type="term" value="F:helicase activity"/>
    <property type="evidence" value="ECO:0007669"/>
    <property type="project" value="UniProtKB-KW"/>
</dbReference>
<accession>A0ABV5I8N1</accession>
<keyword evidence="3" id="KW-0347">Helicase</keyword>
<evidence type="ECO:0000259" key="2">
    <source>
        <dbReference type="Pfam" id="PF13625"/>
    </source>
</evidence>
<name>A0ABV5I8N1_9ACTN</name>
<evidence type="ECO:0000313" key="3">
    <source>
        <dbReference type="EMBL" id="MFB9200897.1"/>
    </source>
</evidence>
<comment type="caution">
    <text evidence="3">The sequence shown here is derived from an EMBL/GenBank/DDBJ whole genome shotgun (WGS) entry which is preliminary data.</text>
</comment>
<organism evidence="3 4">
    <name type="scientific">Nonomuraea spiralis</name>
    <dbReference type="NCBI Taxonomy" id="46182"/>
    <lineage>
        <taxon>Bacteria</taxon>
        <taxon>Bacillati</taxon>
        <taxon>Actinomycetota</taxon>
        <taxon>Actinomycetes</taxon>
        <taxon>Streptosporangiales</taxon>
        <taxon>Streptosporangiaceae</taxon>
        <taxon>Nonomuraea</taxon>
    </lineage>
</organism>